<dbReference type="Proteomes" id="UP001491349">
    <property type="component" value="Unassembled WGS sequence"/>
</dbReference>
<evidence type="ECO:0000313" key="1">
    <source>
        <dbReference type="EMBL" id="MEK8180765.1"/>
    </source>
</evidence>
<name>A0ABU9E2B0_9FLAO</name>
<evidence type="ECO:0000313" key="2">
    <source>
        <dbReference type="Proteomes" id="UP001491349"/>
    </source>
</evidence>
<keyword evidence="2" id="KW-1185">Reference proteome</keyword>
<reference evidence="1 2" key="1">
    <citation type="submission" date="2024-04" db="EMBL/GenBank/DDBJ databases">
        <title>draft genome sequnece of Flavobacterium buctense JCM 30750.</title>
        <authorList>
            <person name="Kim D.-U."/>
        </authorList>
    </citation>
    <scope>NUCLEOTIDE SEQUENCE [LARGE SCALE GENOMIC DNA]</scope>
    <source>
        <strain evidence="1 2">JCM 30750</strain>
    </source>
</reference>
<organism evidence="1 2">
    <name type="scientific">Flavobacterium buctense</name>
    <dbReference type="NCBI Taxonomy" id="1648146"/>
    <lineage>
        <taxon>Bacteria</taxon>
        <taxon>Pseudomonadati</taxon>
        <taxon>Bacteroidota</taxon>
        <taxon>Flavobacteriia</taxon>
        <taxon>Flavobacteriales</taxon>
        <taxon>Flavobacteriaceae</taxon>
        <taxon>Flavobacterium</taxon>
    </lineage>
</organism>
<protein>
    <submittedName>
        <fullName evidence="1">Uncharacterized protein</fullName>
    </submittedName>
</protein>
<gene>
    <name evidence="1" type="ORF">WMW71_10480</name>
</gene>
<accession>A0ABU9E2B0</accession>
<proteinExistence type="predicted"/>
<comment type="caution">
    <text evidence="1">The sequence shown here is derived from an EMBL/GenBank/DDBJ whole genome shotgun (WGS) entry which is preliminary data.</text>
</comment>
<dbReference type="RefSeq" id="WP_187660876.1">
    <property type="nucleotide sequence ID" value="NZ_JACTAB010000006.1"/>
</dbReference>
<dbReference type="EMBL" id="JBBPCB010000006">
    <property type="protein sequence ID" value="MEK8180765.1"/>
    <property type="molecule type" value="Genomic_DNA"/>
</dbReference>
<sequence>MTFAKHPSVKLRELYKEKNHQGANPKKANILFVGKDPNWATDIEDATFFNLVEEYLNDGIAFWKKYNFHHPFLHSDYNKDGKKYHQAFSRLQLDSSFASEISFVELIGFPTTGMSSSNVTEFNQILLSPENRNHLIALEELLLDTSKTIFLYWGLINQFKFLHDKTGLFKSLANIDKSIMVRTDLNQLGNYYFHKHFSMGISPQTLQKIATVIHNSIKCP</sequence>